<name>A0AAU6VYF9_9VIRU</name>
<protein>
    <recommendedName>
        <fullName evidence="2">Phage protein</fullName>
    </recommendedName>
</protein>
<proteinExistence type="predicted"/>
<organism evidence="1">
    <name type="scientific">Pseudomonas phage Pyxpy01</name>
    <dbReference type="NCBI Taxonomy" id="3138546"/>
    <lineage>
        <taxon>Viruses</taxon>
    </lineage>
</organism>
<evidence type="ECO:0008006" key="2">
    <source>
        <dbReference type="Google" id="ProtNLM"/>
    </source>
</evidence>
<gene>
    <name evidence="1" type="ORF">Pyxpy01_00085</name>
</gene>
<evidence type="ECO:0000313" key="1">
    <source>
        <dbReference type="EMBL" id="XAI69383.1"/>
    </source>
</evidence>
<dbReference type="EMBL" id="PP179310">
    <property type="protein sequence ID" value="XAI69383.1"/>
    <property type="molecule type" value="Genomic_DNA"/>
</dbReference>
<reference evidence="1" key="1">
    <citation type="journal article" date="2024" name="J. Gen. Virol.">
        <title>Novel phages of Pseudomonas syringae unveil numerous potential auxiliary metabolic genes.</title>
        <authorList>
            <person name="Feltin C."/>
            <person name="Garneau J.R."/>
            <person name="Morris C.E."/>
            <person name="Berard A."/>
            <person name="Torres-Barcelo C."/>
        </authorList>
    </citation>
    <scope>NUCLEOTIDE SEQUENCE</scope>
</reference>
<accession>A0AAU6VYF9</accession>
<sequence length="63" mass="7424">MKTVVVTLRFQSQSHSDWRVVTENSLFGEEHPHYKTANDFINAVKDMHRMHSYSYEIDQIVIG</sequence>